<evidence type="ECO:0000313" key="7">
    <source>
        <dbReference type="EMBL" id="GAA1956426.1"/>
    </source>
</evidence>
<comment type="similarity">
    <text evidence="2">Belongs to the SsgA family.</text>
</comment>
<reference evidence="7 8" key="1">
    <citation type="journal article" date="2019" name="Int. J. Syst. Evol. Microbiol.">
        <title>The Global Catalogue of Microorganisms (GCM) 10K type strain sequencing project: providing services to taxonomists for standard genome sequencing and annotation.</title>
        <authorList>
            <consortium name="The Broad Institute Genomics Platform"/>
            <consortium name="The Broad Institute Genome Sequencing Center for Infectious Disease"/>
            <person name="Wu L."/>
            <person name="Ma J."/>
        </authorList>
    </citation>
    <scope>NUCLEOTIDE SEQUENCE [LARGE SCALE GENOMIC DNA]</scope>
    <source>
        <strain evidence="7 8">JCM 14545</strain>
    </source>
</reference>
<evidence type="ECO:0000256" key="5">
    <source>
        <dbReference type="ARBA" id="ARBA00023210"/>
    </source>
</evidence>
<evidence type="ECO:0000256" key="6">
    <source>
        <dbReference type="ARBA" id="ARBA00023306"/>
    </source>
</evidence>
<protein>
    <submittedName>
        <fullName evidence="7">SsgA family sporulation/cell division regulator</fullName>
    </submittedName>
</protein>
<evidence type="ECO:0000256" key="2">
    <source>
        <dbReference type="ARBA" id="ARBA00009323"/>
    </source>
</evidence>
<sequence length="137" mass="14802">MGNEHRSASAEVVFGLRTFGANPLPVRVELEYDSDDPYAVVAAFHSGRGTVRWMFSRDLLADGLLAPSGDGDVRISPGADASKIIFELEAPDGAAVLEAPAQELAAFLDRSYEQVPGGDEPEWFDFEAEIAKLAFRS</sequence>
<evidence type="ECO:0000256" key="4">
    <source>
        <dbReference type="ARBA" id="ARBA00022969"/>
    </source>
</evidence>
<dbReference type="Gene3D" id="2.30.31.20">
    <property type="entry name" value="Sporulation-specific cell division protein SsgB"/>
    <property type="match status" value="1"/>
</dbReference>
<evidence type="ECO:0000313" key="8">
    <source>
        <dbReference type="Proteomes" id="UP001501116"/>
    </source>
</evidence>
<dbReference type="Pfam" id="PF04686">
    <property type="entry name" value="SsgA"/>
    <property type="match status" value="1"/>
</dbReference>
<evidence type="ECO:0000256" key="1">
    <source>
        <dbReference type="ARBA" id="ARBA00004431"/>
    </source>
</evidence>
<dbReference type="Proteomes" id="UP001501116">
    <property type="component" value="Unassembled WGS sequence"/>
</dbReference>
<organism evidence="7 8">
    <name type="scientific">Amycolatopsis minnesotensis</name>
    <dbReference type="NCBI Taxonomy" id="337894"/>
    <lineage>
        <taxon>Bacteria</taxon>
        <taxon>Bacillati</taxon>
        <taxon>Actinomycetota</taxon>
        <taxon>Actinomycetes</taxon>
        <taxon>Pseudonocardiales</taxon>
        <taxon>Pseudonocardiaceae</taxon>
        <taxon>Amycolatopsis</taxon>
    </lineage>
</organism>
<accession>A0ABN2QQ58</accession>
<keyword evidence="4" id="KW-0749">Sporulation</keyword>
<keyword evidence="5" id="KW-0717">Septation</keyword>
<keyword evidence="6" id="KW-0131">Cell cycle</keyword>
<dbReference type="InterPro" id="IPR038658">
    <property type="entry name" value="SsgB_sf"/>
</dbReference>
<proteinExistence type="inferred from homology"/>
<dbReference type="InterPro" id="IPR006776">
    <property type="entry name" value="SsgB"/>
</dbReference>
<name>A0ABN2QQ58_9PSEU</name>
<dbReference type="EMBL" id="BAAANN010000009">
    <property type="protein sequence ID" value="GAA1956426.1"/>
    <property type="molecule type" value="Genomic_DNA"/>
</dbReference>
<keyword evidence="3" id="KW-0132">Cell division</keyword>
<comment type="subcellular location">
    <subcellularLocation>
        <location evidence="1">Cell septum</location>
    </subcellularLocation>
</comment>
<keyword evidence="8" id="KW-1185">Reference proteome</keyword>
<evidence type="ECO:0000256" key="3">
    <source>
        <dbReference type="ARBA" id="ARBA00022618"/>
    </source>
</evidence>
<dbReference type="RefSeq" id="WP_344417597.1">
    <property type="nucleotide sequence ID" value="NZ_BAAANN010000009.1"/>
</dbReference>
<comment type="caution">
    <text evidence="7">The sequence shown here is derived from an EMBL/GenBank/DDBJ whole genome shotgun (WGS) entry which is preliminary data.</text>
</comment>
<gene>
    <name evidence="7" type="ORF">GCM10009754_27960</name>
</gene>